<protein>
    <submittedName>
        <fullName evidence="1">Uncharacterized protein</fullName>
    </submittedName>
</protein>
<reference evidence="1 2" key="1">
    <citation type="submission" date="2024-05" db="EMBL/GenBank/DDBJ databases">
        <title>Genome sequencing and assembly of Indian major carp, Cirrhinus mrigala (Hamilton, 1822).</title>
        <authorList>
            <person name="Mohindra V."/>
            <person name="Chowdhury L.M."/>
            <person name="Lal K."/>
            <person name="Jena J.K."/>
        </authorList>
    </citation>
    <scope>NUCLEOTIDE SEQUENCE [LARGE SCALE GENOMIC DNA]</scope>
    <source>
        <strain evidence="1">CM1030</strain>
        <tissue evidence="1">Blood</tissue>
    </source>
</reference>
<organism evidence="1 2">
    <name type="scientific">Cirrhinus mrigala</name>
    <name type="common">Mrigala</name>
    <dbReference type="NCBI Taxonomy" id="683832"/>
    <lineage>
        <taxon>Eukaryota</taxon>
        <taxon>Metazoa</taxon>
        <taxon>Chordata</taxon>
        <taxon>Craniata</taxon>
        <taxon>Vertebrata</taxon>
        <taxon>Euteleostomi</taxon>
        <taxon>Actinopterygii</taxon>
        <taxon>Neopterygii</taxon>
        <taxon>Teleostei</taxon>
        <taxon>Ostariophysi</taxon>
        <taxon>Cypriniformes</taxon>
        <taxon>Cyprinidae</taxon>
        <taxon>Labeoninae</taxon>
        <taxon>Labeonini</taxon>
        <taxon>Cirrhinus</taxon>
    </lineage>
</organism>
<dbReference type="AlphaFoldDB" id="A0ABD0PYZ7"/>
<evidence type="ECO:0000313" key="1">
    <source>
        <dbReference type="EMBL" id="KAL0179066.1"/>
    </source>
</evidence>
<dbReference type="EMBL" id="JAMKFB020000012">
    <property type="protein sequence ID" value="KAL0179066.1"/>
    <property type="molecule type" value="Genomic_DNA"/>
</dbReference>
<keyword evidence="2" id="KW-1185">Reference proteome</keyword>
<evidence type="ECO:0000313" key="2">
    <source>
        <dbReference type="Proteomes" id="UP001529510"/>
    </source>
</evidence>
<feature type="non-terminal residue" evidence="1">
    <location>
        <position position="53"/>
    </location>
</feature>
<gene>
    <name evidence="1" type="ORF">M9458_024508</name>
</gene>
<proteinExistence type="predicted"/>
<comment type="caution">
    <text evidence="1">The sequence shown here is derived from an EMBL/GenBank/DDBJ whole genome shotgun (WGS) entry which is preliminary data.</text>
</comment>
<accession>A0ABD0PYZ7</accession>
<name>A0ABD0PYZ7_CIRMR</name>
<dbReference type="Proteomes" id="UP001529510">
    <property type="component" value="Unassembled WGS sequence"/>
</dbReference>
<sequence length="53" mass="6281">NDPDLIPKKMIVELDMGLLYVLFPPNNSLVWLWESGLDMFKMNCHHPPWWKNG</sequence>
<feature type="non-terminal residue" evidence="1">
    <location>
        <position position="1"/>
    </location>
</feature>